<dbReference type="InterPro" id="IPR045883">
    <property type="entry name" value="At4g13530-like"/>
</dbReference>
<evidence type="ECO:0000313" key="4">
    <source>
        <dbReference type="Proteomes" id="UP001408789"/>
    </source>
</evidence>
<dbReference type="PANTHER" id="PTHR33646:SF16">
    <property type="entry name" value="TRANSMEMBRANE PROTEIN"/>
    <property type="match status" value="1"/>
</dbReference>
<keyword evidence="1" id="KW-1133">Transmembrane helix</keyword>
<evidence type="ECO:0000256" key="1">
    <source>
        <dbReference type="SAM" id="Phobius"/>
    </source>
</evidence>
<evidence type="ECO:0000259" key="2">
    <source>
        <dbReference type="Pfam" id="PF20705"/>
    </source>
</evidence>
<proteinExistence type="predicted"/>
<name>A0AAP0DXZ5_9ASTR</name>
<gene>
    <name evidence="3" type="ORF">SSX86_000864</name>
</gene>
<dbReference type="EMBL" id="JBCNJP010000003">
    <property type="protein sequence ID" value="KAK9079194.1"/>
    <property type="molecule type" value="Genomic_DNA"/>
</dbReference>
<organism evidence="3 4">
    <name type="scientific">Deinandra increscens subsp. villosa</name>
    <dbReference type="NCBI Taxonomy" id="3103831"/>
    <lineage>
        <taxon>Eukaryota</taxon>
        <taxon>Viridiplantae</taxon>
        <taxon>Streptophyta</taxon>
        <taxon>Embryophyta</taxon>
        <taxon>Tracheophyta</taxon>
        <taxon>Spermatophyta</taxon>
        <taxon>Magnoliopsida</taxon>
        <taxon>eudicotyledons</taxon>
        <taxon>Gunneridae</taxon>
        <taxon>Pentapetalae</taxon>
        <taxon>asterids</taxon>
        <taxon>campanulids</taxon>
        <taxon>Asterales</taxon>
        <taxon>Asteraceae</taxon>
        <taxon>Asteroideae</taxon>
        <taxon>Heliantheae alliance</taxon>
        <taxon>Madieae</taxon>
        <taxon>Madiinae</taxon>
        <taxon>Deinandra</taxon>
    </lineage>
</organism>
<dbReference type="AlphaFoldDB" id="A0AAP0DXZ5"/>
<evidence type="ECO:0000313" key="3">
    <source>
        <dbReference type="EMBL" id="KAK9079194.1"/>
    </source>
</evidence>
<dbReference type="PANTHER" id="PTHR33646">
    <property type="entry name" value="GB|AAF00631.1"/>
    <property type="match status" value="1"/>
</dbReference>
<dbReference type="Pfam" id="PF20705">
    <property type="entry name" value="DUF6821"/>
    <property type="match status" value="1"/>
</dbReference>
<dbReference type="InterPro" id="IPR049224">
    <property type="entry name" value="DUF6821"/>
</dbReference>
<accession>A0AAP0DXZ5</accession>
<feature type="transmembrane region" description="Helical" evidence="1">
    <location>
        <begin position="182"/>
        <end position="203"/>
    </location>
</feature>
<sequence>MDLEDEDWVDVPYDGLLDDGDEKIFSRKYVKSPTNVYKPGYFNIPKTSQDYVEDEPIFEKQSDHDEEVKEIIKHPILIQEFKETSCPDLNANTDPDLDLGRKFNSNQDPIFHVFFKEENQFVEMITGSQESDLPCIETAPFQHDEKHGDHVVNSSSPSKMIKKEVVAWKRGNQGLNFWKRGLSGIGVVCCVGMTAATICIIICGNGRRHKLQNQKLRFQIYPENKRVKQVMQKANEAMSAARGVPLVKAQITYGGRYESL</sequence>
<reference evidence="3 4" key="1">
    <citation type="submission" date="2024-04" db="EMBL/GenBank/DDBJ databases">
        <title>The reference genome of an endangered Asteraceae, Deinandra increscens subsp. villosa, native to the Central Coast of California.</title>
        <authorList>
            <person name="Guilliams M."/>
            <person name="Hasenstab-Lehman K."/>
            <person name="Meyer R."/>
            <person name="Mcevoy S."/>
        </authorList>
    </citation>
    <scope>NUCLEOTIDE SEQUENCE [LARGE SCALE GENOMIC DNA]</scope>
    <source>
        <tissue evidence="3">Leaf</tissue>
    </source>
</reference>
<dbReference type="Proteomes" id="UP001408789">
    <property type="component" value="Unassembled WGS sequence"/>
</dbReference>
<keyword evidence="1" id="KW-0812">Transmembrane</keyword>
<comment type="caution">
    <text evidence="3">The sequence shown here is derived from an EMBL/GenBank/DDBJ whole genome shotgun (WGS) entry which is preliminary data.</text>
</comment>
<feature type="domain" description="DUF6821" evidence="2">
    <location>
        <begin position="106"/>
        <end position="260"/>
    </location>
</feature>
<keyword evidence="4" id="KW-1185">Reference proteome</keyword>
<keyword evidence="1" id="KW-0472">Membrane</keyword>
<protein>
    <recommendedName>
        <fullName evidence="2">DUF6821 domain-containing protein</fullName>
    </recommendedName>
</protein>